<sequence>MAPSPDFSLHLPLSETSQHARHCKLLANSAVDLHWLKSPTSQRNTFVSNRVAEIQRLTINCEWKFVSTQSGVDFYAPIDIRMSIKRGSKQIRTYIAIFVCFATKAIHVELSGNLTTGALNGCSLKRHRDAREVWAPLRERQVAAPHLESAELCTDVSGNDFSFDSKLGELGGKDEVGRKRSGRKKKKSRRGFQVGEGTVLVVVMGDARQGKPTRRLIVRPAERIGVFFLGEGGRALGFDGRREGRWRRERPRLPRKLGSQQLAAPERRLVFISVSADEPSNYWVAEESSRNSSITLPNKEKNFIQLLIKNKIIVLLRTPGIEPAAPRPYVGHDVEVMAPVPKFPVSPRSVRYSGVTDSRAGRLQVGEQETPGDRGRQPVSCEDTWTIPRRRSFVRGRRSQCTAPVRESYAQRITTINCLDYSFPTEANRVRIPARWPPDFCMWESCRTMLLGVFSRGSPVSPSLEFRRLATITSQDLAVKSRPKFLQSLTDILRRLENVTNMLECNVFGKYYGRSANMAAFTSSELTRIALQIIGALLISRYFSKTTFPSLFNNPQAAPCEIHIYDFISDPHQVNAGLIILMRTTHPRCSSALVGCRIGKGEKGALKFDGAVIYVKMCPSRDMKKEKQRTGLRVAEKKKAYLEADGGL</sequence>
<comment type="caution">
    <text evidence="2">The sequence shown here is derived from an EMBL/GenBank/DDBJ whole genome shotgun (WGS) entry which is preliminary data.</text>
</comment>
<evidence type="ECO:0000256" key="1">
    <source>
        <dbReference type="SAM" id="MobiDB-lite"/>
    </source>
</evidence>
<protein>
    <submittedName>
        <fullName evidence="2">Uncharacterized protein</fullName>
    </submittedName>
</protein>
<feature type="region of interest" description="Disordered" evidence="1">
    <location>
        <begin position="350"/>
        <end position="380"/>
    </location>
</feature>
<proteinExistence type="predicted"/>
<name>A0ABQ9HDW8_9NEOP</name>
<evidence type="ECO:0000313" key="3">
    <source>
        <dbReference type="Proteomes" id="UP001159363"/>
    </source>
</evidence>
<dbReference type="Proteomes" id="UP001159363">
    <property type="component" value="Chromosome 4"/>
</dbReference>
<dbReference type="EMBL" id="JARBHB010000005">
    <property type="protein sequence ID" value="KAJ8882526.1"/>
    <property type="molecule type" value="Genomic_DNA"/>
</dbReference>
<keyword evidence="3" id="KW-1185">Reference proteome</keyword>
<accession>A0ABQ9HDW8</accession>
<reference evidence="2 3" key="1">
    <citation type="submission" date="2023-02" db="EMBL/GenBank/DDBJ databases">
        <title>LHISI_Scaffold_Assembly.</title>
        <authorList>
            <person name="Stuart O.P."/>
            <person name="Cleave R."/>
            <person name="Magrath M.J.L."/>
            <person name="Mikheyev A.S."/>
        </authorList>
    </citation>
    <scope>NUCLEOTIDE SEQUENCE [LARGE SCALE GENOMIC DNA]</scope>
    <source>
        <strain evidence="2">Daus_M_001</strain>
        <tissue evidence="2">Leg muscle</tissue>
    </source>
</reference>
<organism evidence="2 3">
    <name type="scientific">Dryococelus australis</name>
    <dbReference type="NCBI Taxonomy" id="614101"/>
    <lineage>
        <taxon>Eukaryota</taxon>
        <taxon>Metazoa</taxon>
        <taxon>Ecdysozoa</taxon>
        <taxon>Arthropoda</taxon>
        <taxon>Hexapoda</taxon>
        <taxon>Insecta</taxon>
        <taxon>Pterygota</taxon>
        <taxon>Neoptera</taxon>
        <taxon>Polyneoptera</taxon>
        <taxon>Phasmatodea</taxon>
        <taxon>Verophasmatodea</taxon>
        <taxon>Anareolatae</taxon>
        <taxon>Phasmatidae</taxon>
        <taxon>Eurycanthinae</taxon>
        <taxon>Dryococelus</taxon>
    </lineage>
</organism>
<evidence type="ECO:0000313" key="2">
    <source>
        <dbReference type="EMBL" id="KAJ8882526.1"/>
    </source>
</evidence>
<gene>
    <name evidence="2" type="ORF">PR048_014337</name>
</gene>